<reference evidence="2 3" key="1">
    <citation type="journal article" date="2019" name="Sci. Rep.">
        <title>Orb-weaving spider Araneus ventricosus genome elucidates the spidroin gene catalogue.</title>
        <authorList>
            <person name="Kono N."/>
            <person name="Nakamura H."/>
            <person name="Ohtoshi R."/>
            <person name="Moran D.A.P."/>
            <person name="Shinohara A."/>
            <person name="Yoshida Y."/>
            <person name="Fujiwara M."/>
            <person name="Mori M."/>
            <person name="Tomita M."/>
            <person name="Arakawa K."/>
        </authorList>
    </citation>
    <scope>NUCLEOTIDE SEQUENCE [LARGE SCALE GENOMIC DNA]</scope>
</reference>
<dbReference type="EMBL" id="BGPR01000872">
    <property type="protein sequence ID" value="GBM38587.1"/>
    <property type="molecule type" value="Genomic_DNA"/>
</dbReference>
<organism evidence="2 3">
    <name type="scientific">Araneus ventricosus</name>
    <name type="common">Orbweaver spider</name>
    <name type="synonym">Epeira ventricosa</name>
    <dbReference type="NCBI Taxonomy" id="182803"/>
    <lineage>
        <taxon>Eukaryota</taxon>
        <taxon>Metazoa</taxon>
        <taxon>Ecdysozoa</taxon>
        <taxon>Arthropoda</taxon>
        <taxon>Chelicerata</taxon>
        <taxon>Arachnida</taxon>
        <taxon>Araneae</taxon>
        <taxon>Araneomorphae</taxon>
        <taxon>Entelegynae</taxon>
        <taxon>Araneoidea</taxon>
        <taxon>Araneidae</taxon>
        <taxon>Araneus</taxon>
    </lineage>
</organism>
<name>A0A4Y2FC80_ARAVE</name>
<keyword evidence="3" id="KW-1185">Reference proteome</keyword>
<accession>A0A4Y2FC80</accession>
<evidence type="ECO:0000313" key="3">
    <source>
        <dbReference type="Proteomes" id="UP000499080"/>
    </source>
</evidence>
<dbReference type="AlphaFoldDB" id="A0A4Y2FC80"/>
<protein>
    <submittedName>
        <fullName evidence="2">Uncharacterized protein</fullName>
    </submittedName>
</protein>
<evidence type="ECO:0000313" key="2">
    <source>
        <dbReference type="EMBL" id="GBM38587.1"/>
    </source>
</evidence>
<gene>
    <name evidence="2" type="ORF">AVEN_71693_1</name>
</gene>
<evidence type="ECO:0000256" key="1">
    <source>
        <dbReference type="SAM" id="MobiDB-lite"/>
    </source>
</evidence>
<comment type="caution">
    <text evidence="2">The sequence shown here is derived from an EMBL/GenBank/DDBJ whole genome shotgun (WGS) entry which is preliminary data.</text>
</comment>
<sequence length="97" mass="10828">MEVVVFMQEQCGIRDRKSGTEIDLKYPPLGAAHAIPPFFMGLRPIFGGGPYEPHHHYYTHQESETPLTYPAASPPRTLSAPSEGPRRVKWVSLVSPL</sequence>
<proteinExistence type="predicted"/>
<dbReference type="Proteomes" id="UP000499080">
    <property type="component" value="Unassembled WGS sequence"/>
</dbReference>
<feature type="region of interest" description="Disordered" evidence="1">
    <location>
        <begin position="61"/>
        <end position="85"/>
    </location>
</feature>